<keyword evidence="2" id="KW-1185">Reference proteome</keyword>
<sequence>MDQQICSSILRSSEKVMKNYSKDEDVDESVKSFPIIDKTIVSQLAASLTDLLTYKVSSEAYHRYSVRLQIINTLRDWVRPPLGFDAHQIFFQDDILKNLLQTTIKKNFTKNNINNLNTDNEQIVKLCKSLINLSKTNKYYIPYLKKLIDYIYEIKLSCNDDLLNALLENKDSLELDFSIIEKLYILNAKKFIEDPLINFFVETVSFENIELTQELSSLLNLISKSSKLFTICSNIMCELFLQLNYSINVINYIKFILEKLKCILDVDRKNLIDFYPIKLRSCVIMMQIESSCHTEKSRECILKMLRDIHDNNTRESLTLLLHYSQWLDVFYSYMS</sequence>
<protein>
    <submittedName>
        <fullName evidence="1">Uncharacterized protein</fullName>
    </submittedName>
</protein>
<name>A0A834XW83_APHGI</name>
<dbReference type="AlphaFoldDB" id="A0A834XW83"/>
<dbReference type="OrthoDB" id="7449785at2759"/>
<dbReference type="EMBL" id="JACMRX010000003">
    <property type="protein sequence ID" value="KAF7993956.1"/>
    <property type="molecule type" value="Genomic_DNA"/>
</dbReference>
<accession>A0A834XW83</accession>
<organism evidence="1 2">
    <name type="scientific">Aphidius gifuensis</name>
    <name type="common">Parasitoid wasp</name>
    <dbReference type="NCBI Taxonomy" id="684658"/>
    <lineage>
        <taxon>Eukaryota</taxon>
        <taxon>Metazoa</taxon>
        <taxon>Ecdysozoa</taxon>
        <taxon>Arthropoda</taxon>
        <taxon>Hexapoda</taxon>
        <taxon>Insecta</taxon>
        <taxon>Pterygota</taxon>
        <taxon>Neoptera</taxon>
        <taxon>Endopterygota</taxon>
        <taxon>Hymenoptera</taxon>
        <taxon>Apocrita</taxon>
        <taxon>Ichneumonoidea</taxon>
        <taxon>Braconidae</taxon>
        <taxon>Aphidiinae</taxon>
        <taxon>Aphidius</taxon>
    </lineage>
</organism>
<evidence type="ECO:0000313" key="1">
    <source>
        <dbReference type="EMBL" id="KAF7993956.1"/>
    </source>
</evidence>
<reference evidence="1 2" key="1">
    <citation type="submission" date="2020-08" db="EMBL/GenBank/DDBJ databases">
        <title>Aphidius gifuensis genome sequencing and assembly.</title>
        <authorList>
            <person name="Du Z."/>
        </authorList>
    </citation>
    <scope>NUCLEOTIDE SEQUENCE [LARGE SCALE GENOMIC DNA]</scope>
    <source>
        <strain evidence="1">YNYX2018</strain>
        <tissue evidence="1">Adults</tissue>
    </source>
</reference>
<gene>
    <name evidence="1" type="ORF">HCN44_011225</name>
</gene>
<comment type="caution">
    <text evidence="1">The sequence shown here is derived from an EMBL/GenBank/DDBJ whole genome shotgun (WGS) entry which is preliminary data.</text>
</comment>
<dbReference type="Proteomes" id="UP000639338">
    <property type="component" value="Unassembled WGS sequence"/>
</dbReference>
<evidence type="ECO:0000313" key="2">
    <source>
        <dbReference type="Proteomes" id="UP000639338"/>
    </source>
</evidence>
<proteinExistence type="predicted"/>